<name>X1GB98_9ZZZZ</name>
<dbReference type="AlphaFoldDB" id="X1GB98"/>
<sequence>MVKIRLDSRLLEKLAKKIGKNKKYVREQISKRAGRLYISSEAFLVIWAKKEKIGTAVYQKNLPPYIKVEIRDTLPIVFTQSRQKTKISDAKKSQKKRVKERSRSPMALATEYLIEDEELYDRCHDLIKAPKNFDRVLREATTVLEDRIRRLSGLKKMKGVNLVGKALNPDPTKAVLKVSDKKFEQEGFFNICKGLMLSFRDTTHHELSDKFTKQDALKFCGFIDSLLAVLNQASKKPK</sequence>
<accession>X1GB98</accession>
<dbReference type="EMBL" id="BARU01008501">
    <property type="protein sequence ID" value="GAH42085.1"/>
    <property type="molecule type" value="Genomic_DNA"/>
</dbReference>
<dbReference type="Pfam" id="PF09509">
    <property type="entry name" value="Hypoth_Ymh"/>
    <property type="match status" value="1"/>
</dbReference>
<organism evidence="2">
    <name type="scientific">marine sediment metagenome</name>
    <dbReference type="NCBI Taxonomy" id="412755"/>
    <lineage>
        <taxon>unclassified sequences</taxon>
        <taxon>metagenomes</taxon>
        <taxon>ecological metagenomes</taxon>
    </lineage>
</organism>
<feature type="domain" description="Conserved hypothetical protein CHP02391" evidence="1">
    <location>
        <begin position="116"/>
        <end position="228"/>
    </location>
</feature>
<gene>
    <name evidence="2" type="ORF">S03H2_16616</name>
</gene>
<evidence type="ECO:0000259" key="1">
    <source>
        <dbReference type="Pfam" id="PF09509"/>
    </source>
</evidence>
<reference evidence="2" key="1">
    <citation type="journal article" date="2014" name="Front. Microbiol.">
        <title>High frequency of phylogenetically diverse reductive dehalogenase-homologous genes in deep subseafloor sedimentary metagenomes.</title>
        <authorList>
            <person name="Kawai M."/>
            <person name="Futagami T."/>
            <person name="Toyoda A."/>
            <person name="Takaki Y."/>
            <person name="Nishi S."/>
            <person name="Hori S."/>
            <person name="Arai W."/>
            <person name="Tsubouchi T."/>
            <person name="Morono Y."/>
            <person name="Uchiyama I."/>
            <person name="Ito T."/>
            <person name="Fujiyama A."/>
            <person name="Inagaki F."/>
            <person name="Takami H."/>
        </authorList>
    </citation>
    <scope>NUCLEOTIDE SEQUENCE</scope>
    <source>
        <strain evidence="2">Expedition CK06-06</strain>
    </source>
</reference>
<evidence type="ECO:0000313" key="2">
    <source>
        <dbReference type="EMBL" id="GAH42085.1"/>
    </source>
</evidence>
<comment type="caution">
    <text evidence="2">The sequence shown here is derived from an EMBL/GenBank/DDBJ whole genome shotgun (WGS) entry which is preliminary data.</text>
</comment>
<dbReference type="InterPro" id="IPR012654">
    <property type="entry name" value="CHP02391"/>
</dbReference>
<proteinExistence type="predicted"/>
<protein>
    <recommendedName>
        <fullName evidence="1">Conserved hypothetical protein CHP02391 domain-containing protein</fullName>
    </recommendedName>
</protein>